<comment type="similarity">
    <text evidence="1">Belongs to the plant acyltransferase family.</text>
</comment>
<dbReference type="EMBL" id="PNBA02000008">
    <property type="protein sequence ID" value="KAG6415920.1"/>
    <property type="molecule type" value="Genomic_DNA"/>
</dbReference>
<keyword evidence="3" id="KW-1185">Reference proteome</keyword>
<dbReference type="Gene3D" id="3.30.559.10">
    <property type="entry name" value="Chloramphenicol acetyltransferase-like domain"/>
    <property type="match status" value="1"/>
</dbReference>
<evidence type="ECO:0000313" key="2">
    <source>
        <dbReference type="EMBL" id="KAG6415920.1"/>
    </source>
</evidence>
<evidence type="ECO:0008006" key="4">
    <source>
        <dbReference type="Google" id="ProtNLM"/>
    </source>
</evidence>
<dbReference type="InterPro" id="IPR023213">
    <property type="entry name" value="CAT-like_dom_sf"/>
</dbReference>
<dbReference type="GO" id="GO:0016747">
    <property type="term" value="F:acyltransferase activity, transferring groups other than amino-acyl groups"/>
    <property type="evidence" value="ECO:0007669"/>
    <property type="project" value="TreeGrafter"/>
</dbReference>
<dbReference type="PANTHER" id="PTHR31642:SF189">
    <property type="entry name" value="ACYLTRANSFERASE GLAUCE"/>
    <property type="match status" value="1"/>
</dbReference>
<evidence type="ECO:0000256" key="1">
    <source>
        <dbReference type="ARBA" id="ARBA00009861"/>
    </source>
</evidence>
<organism evidence="2">
    <name type="scientific">Salvia splendens</name>
    <name type="common">Scarlet sage</name>
    <dbReference type="NCBI Taxonomy" id="180675"/>
    <lineage>
        <taxon>Eukaryota</taxon>
        <taxon>Viridiplantae</taxon>
        <taxon>Streptophyta</taxon>
        <taxon>Embryophyta</taxon>
        <taxon>Tracheophyta</taxon>
        <taxon>Spermatophyta</taxon>
        <taxon>Magnoliopsida</taxon>
        <taxon>eudicotyledons</taxon>
        <taxon>Gunneridae</taxon>
        <taxon>Pentapetalae</taxon>
        <taxon>asterids</taxon>
        <taxon>lamiids</taxon>
        <taxon>Lamiales</taxon>
        <taxon>Lamiaceae</taxon>
        <taxon>Nepetoideae</taxon>
        <taxon>Mentheae</taxon>
        <taxon>Salviinae</taxon>
        <taxon>Salvia</taxon>
        <taxon>Salvia subgen. Calosphace</taxon>
        <taxon>core Calosphace</taxon>
    </lineage>
</organism>
<comment type="caution">
    <text evidence="2">The sequence shown here is derived from an EMBL/GenBank/DDBJ whole genome shotgun (WGS) entry which is preliminary data.</text>
</comment>
<protein>
    <recommendedName>
        <fullName evidence="4">Omega-hydroxypalmitate O-feruloyl transferase</fullName>
    </recommendedName>
</protein>
<dbReference type="InterPro" id="IPR050317">
    <property type="entry name" value="Plant_Fungal_Acyltransferase"/>
</dbReference>
<sequence length="286" mass="32106">MSTNNILLDGVGAKFFLQNLASQAFNDGRPLPFPFPFPFPPCNNRRLLAARSPPNATFPHPEFIDLHLPIGEGSRPPSFDCPRDEELRYRIFKMNADDIAKLKKKAKDTTISSLAVAAAVIWRCKALSADTKPEKSDTSTLLTEIDVRNRVKPPLPQYDCGNTILPIRVSATFEEVESGPFSKVAENVSLGVKGITDEYVRSAFDWLEVHWWLPHGDYMVSSWLGLGFERVEYPWGKPLYSCPVVSHRKDIFWVFRDGVDGGIAAMVALPAEEMVRFEGLFHGFFA</sequence>
<reference evidence="2" key="1">
    <citation type="submission" date="2018-01" db="EMBL/GenBank/DDBJ databases">
        <authorList>
            <person name="Mao J.F."/>
        </authorList>
    </citation>
    <scope>NUCLEOTIDE SEQUENCE</scope>
    <source>
        <strain evidence="2">Huo1</strain>
        <tissue evidence="2">Leaf</tissue>
    </source>
</reference>
<dbReference type="PANTHER" id="PTHR31642">
    <property type="entry name" value="TRICHOTHECENE 3-O-ACETYLTRANSFERASE"/>
    <property type="match status" value="1"/>
</dbReference>
<name>A0A8X8XK70_SALSN</name>
<evidence type="ECO:0000313" key="3">
    <source>
        <dbReference type="Proteomes" id="UP000298416"/>
    </source>
</evidence>
<dbReference type="AlphaFoldDB" id="A0A8X8XK70"/>
<accession>A0A8X8XK70</accession>
<gene>
    <name evidence="2" type="ORF">SASPL_123339</name>
</gene>
<proteinExistence type="inferred from homology"/>
<dbReference type="Proteomes" id="UP000298416">
    <property type="component" value="Unassembled WGS sequence"/>
</dbReference>
<dbReference type="Pfam" id="PF02458">
    <property type="entry name" value="Transferase"/>
    <property type="match status" value="1"/>
</dbReference>
<reference evidence="2" key="2">
    <citation type="submission" date="2020-08" db="EMBL/GenBank/DDBJ databases">
        <title>Plant Genome Project.</title>
        <authorList>
            <person name="Zhang R.-G."/>
        </authorList>
    </citation>
    <scope>NUCLEOTIDE SEQUENCE</scope>
    <source>
        <strain evidence="2">Huo1</strain>
        <tissue evidence="2">Leaf</tissue>
    </source>
</reference>